<organism evidence="2 3">
    <name type="scientific">Fomitiporia mediterranea (strain MF3/22)</name>
    <name type="common">Grapevine white-rot fungus</name>
    <dbReference type="NCBI Taxonomy" id="694068"/>
    <lineage>
        <taxon>Eukaryota</taxon>
        <taxon>Fungi</taxon>
        <taxon>Dikarya</taxon>
        <taxon>Basidiomycota</taxon>
        <taxon>Agaricomycotina</taxon>
        <taxon>Agaricomycetes</taxon>
        <taxon>Hymenochaetales</taxon>
        <taxon>Hymenochaetaceae</taxon>
        <taxon>Fomitiporia</taxon>
    </lineage>
</organism>
<accession>R7SGL6</accession>
<evidence type="ECO:0000256" key="1">
    <source>
        <dbReference type="SAM" id="MobiDB-lite"/>
    </source>
</evidence>
<gene>
    <name evidence="2" type="ORF">FOMMEDRAFT_163299</name>
</gene>
<dbReference type="Proteomes" id="UP000053630">
    <property type="component" value="Unassembled WGS sequence"/>
</dbReference>
<sequence length="224" mass="24579">MDALRQRAASVGGSPGLEIRSVERANWAAGESVSVQACCMFWLRRDVQSEMQERMKWVVQADSAPESVGPSRVMSSIGWWAGKESVQGVRERIAPEEWSYMDIVASAYSPIVACVAEQEEVRKCMELLKKSFSIGQQRGCANANAKRKASVNRGGQRRRGNASSGARSEERGAGGMEGRQEVGRRGMSNYCASYYEVDWLLTLYNEGQCSGGALFGCKMRPSGI</sequence>
<dbReference type="KEGG" id="fme:FOMMEDRAFT_163299"/>
<proteinExistence type="predicted"/>
<feature type="compositionally biased region" description="Basic residues" evidence="1">
    <location>
        <begin position="145"/>
        <end position="160"/>
    </location>
</feature>
<dbReference type="RefSeq" id="XP_007272290.1">
    <property type="nucleotide sequence ID" value="XM_007272228.1"/>
</dbReference>
<feature type="compositionally biased region" description="Basic and acidic residues" evidence="1">
    <location>
        <begin position="167"/>
        <end position="180"/>
    </location>
</feature>
<dbReference type="EMBL" id="JH718462">
    <property type="protein sequence ID" value="EJC97447.1"/>
    <property type="molecule type" value="Genomic_DNA"/>
</dbReference>
<keyword evidence="3" id="KW-1185">Reference proteome</keyword>
<reference evidence="3" key="1">
    <citation type="journal article" date="2012" name="Science">
        <title>The Paleozoic origin of enzymatic lignin decomposition reconstructed from 31 fungal genomes.</title>
        <authorList>
            <person name="Floudas D."/>
            <person name="Binder M."/>
            <person name="Riley R."/>
            <person name="Barry K."/>
            <person name="Blanchette R.A."/>
            <person name="Henrissat B."/>
            <person name="Martinez A.T."/>
            <person name="Otillar R."/>
            <person name="Spatafora J.W."/>
            <person name="Yadav J.S."/>
            <person name="Aerts A."/>
            <person name="Benoit I."/>
            <person name="Boyd A."/>
            <person name="Carlson A."/>
            <person name="Copeland A."/>
            <person name="Coutinho P.M."/>
            <person name="de Vries R.P."/>
            <person name="Ferreira P."/>
            <person name="Findley K."/>
            <person name="Foster B."/>
            <person name="Gaskell J."/>
            <person name="Glotzer D."/>
            <person name="Gorecki P."/>
            <person name="Heitman J."/>
            <person name="Hesse C."/>
            <person name="Hori C."/>
            <person name="Igarashi K."/>
            <person name="Jurgens J.A."/>
            <person name="Kallen N."/>
            <person name="Kersten P."/>
            <person name="Kohler A."/>
            <person name="Kuees U."/>
            <person name="Kumar T.K.A."/>
            <person name="Kuo A."/>
            <person name="LaButti K."/>
            <person name="Larrondo L.F."/>
            <person name="Lindquist E."/>
            <person name="Ling A."/>
            <person name="Lombard V."/>
            <person name="Lucas S."/>
            <person name="Lundell T."/>
            <person name="Martin R."/>
            <person name="McLaughlin D.J."/>
            <person name="Morgenstern I."/>
            <person name="Morin E."/>
            <person name="Murat C."/>
            <person name="Nagy L.G."/>
            <person name="Nolan M."/>
            <person name="Ohm R.A."/>
            <person name="Patyshakuliyeva A."/>
            <person name="Rokas A."/>
            <person name="Ruiz-Duenas F.J."/>
            <person name="Sabat G."/>
            <person name="Salamov A."/>
            <person name="Samejima M."/>
            <person name="Schmutz J."/>
            <person name="Slot J.C."/>
            <person name="St John F."/>
            <person name="Stenlid J."/>
            <person name="Sun H."/>
            <person name="Sun S."/>
            <person name="Syed K."/>
            <person name="Tsang A."/>
            <person name="Wiebenga A."/>
            <person name="Young D."/>
            <person name="Pisabarro A."/>
            <person name="Eastwood D.C."/>
            <person name="Martin F."/>
            <person name="Cullen D."/>
            <person name="Grigoriev I.V."/>
            <person name="Hibbett D.S."/>
        </authorList>
    </citation>
    <scope>NUCLEOTIDE SEQUENCE [LARGE SCALE GENOMIC DNA]</scope>
    <source>
        <strain evidence="3">MF3/22</strain>
    </source>
</reference>
<dbReference type="AlphaFoldDB" id="R7SGL6"/>
<dbReference type="GeneID" id="18676002"/>
<name>R7SGL6_FOMME</name>
<evidence type="ECO:0000313" key="2">
    <source>
        <dbReference type="EMBL" id="EJC97447.1"/>
    </source>
</evidence>
<evidence type="ECO:0000313" key="3">
    <source>
        <dbReference type="Proteomes" id="UP000053630"/>
    </source>
</evidence>
<protein>
    <submittedName>
        <fullName evidence="2">Uncharacterized protein</fullName>
    </submittedName>
</protein>
<feature type="region of interest" description="Disordered" evidence="1">
    <location>
        <begin position="145"/>
        <end position="180"/>
    </location>
</feature>